<sequence length="156" mass="18164">MAKKNQIPEKKVRKLRGQLRSKRCRNPPSRTMTDRQFKRLVAKTEGRAGNHRINKETVCQKNVPKKEKACVKEEIRANVFQEQTTPVEQTVKEETVKEETVKEETVKEETVKEETVKEETVKKCVKREEESEPAVEIVKVEPRRKVKSEPVVISLL</sequence>
<comment type="caution">
    <text evidence="2">The sequence shown here is derived from an EMBL/GenBank/DDBJ whole genome shotgun (WGS) entry which is preliminary data.</text>
</comment>
<dbReference type="EMBL" id="MU859268">
    <property type="protein sequence ID" value="KAK3948352.1"/>
    <property type="molecule type" value="Genomic_DNA"/>
</dbReference>
<feature type="compositionally biased region" description="Basic residues" evidence="1">
    <location>
        <begin position="11"/>
        <end position="25"/>
    </location>
</feature>
<protein>
    <submittedName>
        <fullName evidence="2">Uncharacterized protein</fullName>
    </submittedName>
</protein>
<feature type="compositionally biased region" description="Basic and acidic residues" evidence="1">
    <location>
        <begin position="1"/>
        <end position="10"/>
    </location>
</feature>
<proteinExistence type="predicted"/>
<name>A0AAN6NM23_9PEZI</name>
<accession>A0AAN6NM23</accession>
<feature type="region of interest" description="Disordered" evidence="1">
    <location>
        <begin position="1"/>
        <end position="32"/>
    </location>
</feature>
<gene>
    <name evidence="2" type="ORF">QBC32DRAFT_381509</name>
</gene>
<dbReference type="AlphaFoldDB" id="A0AAN6NM23"/>
<organism evidence="2 3">
    <name type="scientific">Pseudoneurospora amorphoporcata</name>
    <dbReference type="NCBI Taxonomy" id="241081"/>
    <lineage>
        <taxon>Eukaryota</taxon>
        <taxon>Fungi</taxon>
        <taxon>Dikarya</taxon>
        <taxon>Ascomycota</taxon>
        <taxon>Pezizomycotina</taxon>
        <taxon>Sordariomycetes</taxon>
        <taxon>Sordariomycetidae</taxon>
        <taxon>Sordariales</taxon>
        <taxon>Sordariaceae</taxon>
        <taxon>Pseudoneurospora</taxon>
    </lineage>
</organism>
<keyword evidence="3" id="KW-1185">Reference proteome</keyword>
<dbReference type="Proteomes" id="UP001303222">
    <property type="component" value="Unassembled WGS sequence"/>
</dbReference>
<evidence type="ECO:0000313" key="2">
    <source>
        <dbReference type="EMBL" id="KAK3948352.1"/>
    </source>
</evidence>
<reference evidence="2" key="1">
    <citation type="journal article" date="2023" name="Mol. Phylogenet. Evol.">
        <title>Genome-scale phylogeny and comparative genomics of the fungal order Sordariales.</title>
        <authorList>
            <person name="Hensen N."/>
            <person name="Bonometti L."/>
            <person name="Westerberg I."/>
            <person name="Brannstrom I.O."/>
            <person name="Guillou S."/>
            <person name="Cros-Aarteil S."/>
            <person name="Calhoun S."/>
            <person name="Haridas S."/>
            <person name="Kuo A."/>
            <person name="Mondo S."/>
            <person name="Pangilinan J."/>
            <person name="Riley R."/>
            <person name="LaButti K."/>
            <person name="Andreopoulos B."/>
            <person name="Lipzen A."/>
            <person name="Chen C."/>
            <person name="Yan M."/>
            <person name="Daum C."/>
            <person name="Ng V."/>
            <person name="Clum A."/>
            <person name="Steindorff A."/>
            <person name="Ohm R.A."/>
            <person name="Martin F."/>
            <person name="Silar P."/>
            <person name="Natvig D.O."/>
            <person name="Lalanne C."/>
            <person name="Gautier V."/>
            <person name="Ament-Velasquez S.L."/>
            <person name="Kruys A."/>
            <person name="Hutchinson M.I."/>
            <person name="Powell A.J."/>
            <person name="Barry K."/>
            <person name="Miller A.N."/>
            <person name="Grigoriev I.V."/>
            <person name="Debuchy R."/>
            <person name="Gladieux P."/>
            <person name="Hiltunen Thoren M."/>
            <person name="Johannesson H."/>
        </authorList>
    </citation>
    <scope>NUCLEOTIDE SEQUENCE</scope>
    <source>
        <strain evidence="2">CBS 626.80</strain>
    </source>
</reference>
<evidence type="ECO:0000313" key="3">
    <source>
        <dbReference type="Proteomes" id="UP001303222"/>
    </source>
</evidence>
<evidence type="ECO:0000256" key="1">
    <source>
        <dbReference type="SAM" id="MobiDB-lite"/>
    </source>
</evidence>
<reference evidence="2" key="2">
    <citation type="submission" date="2023-06" db="EMBL/GenBank/DDBJ databases">
        <authorList>
            <consortium name="Lawrence Berkeley National Laboratory"/>
            <person name="Mondo S.J."/>
            <person name="Hensen N."/>
            <person name="Bonometti L."/>
            <person name="Westerberg I."/>
            <person name="Brannstrom I.O."/>
            <person name="Guillou S."/>
            <person name="Cros-Aarteil S."/>
            <person name="Calhoun S."/>
            <person name="Haridas S."/>
            <person name="Kuo A."/>
            <person name="Pangilinan J."/>
            <person name="Riley R."/>
            <person name="Labutti K."/>
            <person name="Andreopoulos B."/>
            <person name="Lipzen A."/>
            <person name="Chen C."/>
            <person name="Yanf M."/>
            <person name="Daum C."/>
            <person name="Ng V."/>
            <person name="Clum A."/>
            <person name="Steindorff A."/>
            <person name="Ohm R."/>
            <person name="Martin F."/>
            <person name="Silar P."/>
            <person name="Natvig D."/>
            <person name="Lalanne C."/>
            <person name="Gautier V."/>
            <person name="Ament-Velasquez S.L."/>
            <person name="Kruys A."/>
            <person name="Hutchinson M.I."/>
            <person name="Powell A.J."/>
            <person name="Barry K."/>
            <person name="Miller A.N."/>
            <person name="Grigoriev I.V."/>
            <person name="Debuchy R."/>
            <person name="Gladieux P."/>
            <person name="Thoren M.H."/>
            <person name="Johannesson H."/>
        </authorList>
    </citation>
    <scope>NUCLEOTIDE SEQUENCE</scope>
    <source>
        <strain evidence="2">CBS 626.80</strain>
    </source>
</reference>